<sequence>MLVKGLEKSEKRSAVLSGNTNTYLEEKRELDPPIWASRIRFLPYSYHRRTVCMRVEIYGCYWSDRTFRCDYKLTPPHIRALDWKVGKLHFATQDDPGGKNEPQPHGIISYSMPQGDKRGSEWEFFDATYDGYWDGMLQRGLGQLTDGKVGPENFKMGYYDSERGQGWVGWRNDTRNAQPVEIKFEFDQVREFTAAHIFCNNQFTRDVQLHLKYMRKLKVHVSRSKVPIVITVSSAPGLLFGQTILPKPLTPHVDPVGHPYRFASPRRIPITQRKLRGSSIPAARF</sequence>
<evidence type="ECO:0000256" key="7">
    <source>
        <dbReference type="ARBA" id="ARBA00022989"/>
    </source>
</evidence>
<keyword evidence="9" id="KW-1015">Disulfide bond</keyword>
<keyword evidence="5" id="KW-0547">Nucleotide-binding</keyword>
<dbReference type="PROSITE" id="PS01286">
    <property type="entry name" value="FA58C_2"/>
    <property type="match status" value="1"/>
</dbReference>
<proteinExistence type="predicted"/>
<evidence type="ECO:0000313" key="12">
    <source>
        <dbReference type="EMBL" id="CAH0392131.1"/>
    </source>
</evidence>
<dbReference type="AlphaFoldDB" id="A0A9P0AJZ6"/>
<dbReference type="GO" id="GO:0005886">
    <property type="term" value="C:plasma membrane"/>
    <property type="evidence" value="ECO:0007669"/>
    <property type="project" value="UniProtKB-SubCell"/>
</dbReference>
<keyword evidence="2" id="KW-1003">Cell membrane</keyword>
<dbReference type="PROSITE" id="PS50022">
    <property type="entry name" value="FA58C_3"/>
    <property type="match status" value="1"/>
</dbReference>
<evidence type="ECO:0000256" key="2">
    <source>
        <dbReference type="ARBA" id="ARBA00022475"/>
    </source>
</evidence>
<dbReference type="Proteomes" id="UP001152759">
    <property type="component" value="Chromosome 6"/>
</dbReference>
<keyword evidence="4" id="KW-0732">Signal</keyword>
<dbReference type="GO" id="GO:0005524">
    <property type="term" value="F:ATP binding"/>
    <property type="evidence" value="ECO:0007669"/>
    <property type="project" value="UniProtKB-KW"/>
</dbReference>
<name>A0A9P0AJZ6_BEMTA</name>
<evidence type="ECO:0000256" key="3">
    <source>
        <dbReference type="ARBA" id="ARBA00022692"/>
    </source>
</evidence>
<dbReference type="Gene3D" id="2.60.120.1190">
    <property type="match status" value="1"/>
</dbReference>
<comment type="subcellular location">
    <subcellularLocation>
        <location evidence="1">Cell membrane</location>
        <topology evidence="1">Single-pass type I membrane protein</topology>
    </subcellularLocation>
</comment>
<protein>
    <recommendedName>
        <fullName evidence="11">F5/8 type C domain-containing protein</fullName>
    </recommendedName>
</protein>
<evidence type="ECO:0000256" key="4">
    <source>
        <dbReference type="ARBA" id="ARBA00022729"/>
    </source>
</evidence>
<accession>A0A9P0AJZ6</accession>
<dbReference type="InterPro" id="IPR000421">
    <property type="entry name" value="FA58C"/>
</dbReference>
<dbReference type="EMBL" id="OU963867">
    <property type="protein sequence ID" value="CAH0392131.1"/>
    <property type="molecule type" value="Genomic_DNA"/>
</dbReference>
<keyword evidence="6" id="KW-0067">ATP-binding</keyword>
<evidence type="ECO:0000256" key="9">
    <source>
        <dbReference type="ARBA" id="ARBA00023157"/>
    </source>
</evidence>
<evidence type="ECO:0000256" key="5">
    <source>
        <dbReference type="ARBA" id="ARBA00022741"/>
    </source>
</evidence>
<keyword evidence="7" id="KW-1133">Transmembrane helix</keyword>
<reference evidence="12" key="1">
    <citation type="submission" date="2021-12" db="EMBL/GenBank/DDBJ databases">
        <authorList>
            <person name="King R."/>
        </authorList>
    </citation>
    <scope>NUCLEOTIDE SEQUENCE</scope>
</reference>
<keyword evidence="13" id="KW-1185">Reference proteome</keyword>
<keyword evidence="8" id="KW-0472">Membrane</keyword>
<dbReference type="InterPro" id="IPR008979">
    <property type="entry name" value="Galactose-bd-like_sf"/>
</dbReference>
<gene>
    <name evidence="12" type="ORF">BEMITA_LOCUS10684</name>
</gene>
<evidence type="ECO:0000256" key="1">
    <source>
        <dbReference type="ARBA" id="ARBA00004251"/>
    </source>
</evidence>
<evidence type="ECO:0000259" key="11">
    <source>
        <dbReference type="PROSITE" id="PS50022"/>
    </source>
</evidence>
<keyword evidence="3" id="KW-0812">Transmembrane</keyword>
<evidence type="ECO:0000313" key="13">
    <source>
        <dbReference type="Proteomes" id="UP001152759"/>
    </source>
</evidence>
<dbReference type="Gene3D" id="2.60.120.260">
    <property type="entry name" value="Galactose-binding domain-like"/>
    <property type="match status" value="1"/>
</dbReference>
<keyword evidence="10" id="KW-0325">Glycoprotein</keyword>
<evidence type="ECO:0000256" key="10">
    <source>
        <dbReference type="ARBA" id="ARBA00023180"/>
    </source>
</evidence>
<organism evidence="12 13">
    <name type="scientific">Bemisia tabaci</name>
    <name type="common">Sweetpotato whitefly</name>
    <name type="synonym">Aleurodes tabaci</name>
    <dbReference type="NCBI Taxonomy" id="7038"/>
    <lineage>
        <taxon>Eukaryota</taxon>
        <taxon>Metazoa</taxon>
        <taxon>Ecdysozoa</taxon>
        <taxon>Arthropoda</taxon>
        <taxon>Hexapoda</taxon>
        <taxon>Insecta</taxon>
        <taxon>Pterygota</taxon>
        <taxon>Neoptera</taxon>
        <taxon>Paraneoptera</taxon>
        <taxon>Hemiptera</taxon>
        <taxon>Sternorrhyncha</taxon>
        <taxon>Aleyrodoidea</taxon>
        <taxon>Aleyrodidae</taxon>
        <taxon>Aleyrodinae</taxon>
        <taxon>Bemisia</taxon>
    </lineage>
</organism>
<dbReference type="SUPFAM" id="SSF49785">
    <property type="entry name" value="Galactose-binding domain-like"/>
    <property type="match status" value="1"/>
</dbReference>
<feature type="domain" description="F5/8 type C" evidence="11">
    <location>
        <begin position="1"/>
        <end position="60"/>
    </location>
</feature>
<dbReference type="Pfam" id="PF21114">
    <property type="entry name" value="DDR1-2_DS-like"/>
    <property type="match status" value="1"/>
</dbReference>
<dbReference type="InterPro" id="IPR048525">
    <property type="entry name" value="DDR1-2_DS-like"/>
</dbReference>
<evidence type="ECO:0000256" key="6">
    <source>
        <dbReference type="ARBA" id="ARBA00022840"/>
    </source>
</evidence>
<evidence type="ECO:0000256" key="8">
    <source>
        <dbReference type="ARBA" id="ARBA00023136"/>
    </source>
</evidence>